<dbReference type="Proteomes" id="UP000078542">
    <property type="component" value="Unassembled WGS sequence"/>
</dbReference>
<dbReference type="AlphaFoldDB" id="A0A195D4K8"/>
<gene>
    <name evidence="1" type="ORF">ALC62_01566</name>
</gene>
<keyword evidence="2" id="KW-1185">Reference proteome</keyword>
<protein>
    <submittedName>
        <fullName evidence="1">Uncharacterized protein</fullName>
    </submittedName>
</protein>
<sequence length="124" mass="14154">MSALSRIGITEASCNVRPILCGFRCLAIKRRNVKEKERRRDIYAITNEAISLERVKLKKFYEDTSINRCTKHRLHFMTGSETNCSAHAGRTISISYDAIVPHGYCEIAKVFRVVCYIILTNPLS</sequence>
<evidence type="ECO:0000313" key="1">
    <source>
        <dbReference type="EMBL" id="KYN07364.1"/>
    </source>
</evidence>
<reference evidence="1 2" key="1">
    <citation type="submission" date="2016-03" db="EMBL/GenBank/DDBJ databases">
        <title>Cyphomyrmex costatus WGS genome.</title>
        <authorList>
            <person name="Nygaard S."/>
            <person name="Hu H."/>
            <person name="Boomsma J."/>
            <person name="Zhang G."/>
        </authorList>
    </citation>
    <scope>NUCLEOTIDE SEQUENCE [LARGE SCALE GENOMIC DNA]</scope>
    <source>
        <strain evidence="1">MS0001</strain>
        <tissue evidence="1">Whole body</tissue>
    </source>
</reference>
<organism evidence="1 2">
    <name type="scientific">Cyphomyrmex costatus</name>
    <dbReference type="NCBI Taxonomy" id="456900"/>
    <lineage>
        <taxon>Eukaryota</taxon>
        <taxon>Metazoa</taxon>
        <taxon>Ecdysozoa</taxon>
        <taxon>Arthropoda</taxon>
        <taxon>Hexapoda</taxon>
        <taxon>Insecta</taxon>
        <taxon>Pterygota</taxon>
        <taxon>Neoptera</taxon>
        <taxon>Endopterygota</taxon>
        <taxon>Hymenoptera</taxon>
        <taxon>Apocrita</taxon>
        <taxon>Aculeata</taxon>
        <taxon>Formicoidea</taxon>
        <taxon>Formicidae</taxon>
        <taxon>Myrmicinae</taxon>
        <taxon>Cyphomyrmex</taxon>
    </lineage>
</organism>
<name>A0A195D4K8_9HYME</name>
<proteinExistence type="predicted"/>
<evidence type="ECO:0000313" key="2">
    <source>
        <dbReference type="Proteomes" id="UP000078542"/>
    </source>
</evidence>
<accession>A0A195D4K8</accession>
<dbReference type="EMBL" id="KQ976885">
    <property type="protein sequence ID" value="KYN07364.1"/>
    <property type="molecule type" value="Genomic_DNA"/>
</dbReference>